<dbReference type="Proteomes" id="UP001190926">
    <property type="component" value="Unassembled WGS sequence"/>
</dbReference>
<protein>
    <submittedName>
        <fullName evidence="1">Uncharacterized protein</fullName>
    </submittedName>
</protein>
<dbReference type="AlphaFoldDB" id="A0AAD4JNX9"/>
<organism evidence="1 2">
    <name type="scientific">Perilla frutescens var. hirtella</name>
    <name type="common">Perilla citriodora</name>
    <name type="synonym">Perilla setoyensis</name>
    <dbReference type="NCBI Taxonomy" id="608512"/>
    <lineage>
        <taxon>Eukaryota</taxon>
        <taxon>Viridiplantae</taxon>
        <taxon>Streptophyta</taxon>
        <taxon>Embryophyta</taxon>
        <taxon>Tracheophyta</taxon>
        <taxon>Spermatophyta</taxon>
        <taxon>Magnoliopsida</taxon>
        <taxon>eudicotyledons</taxon>
        <taxon>Gunneridae</taxon>
        <taxon>Pentapetalae</taxon>
        <taxon>asterids</taxon>
        <taxon>lamiids</taxon>
        <taxon>Lamiales</taxon>
        <taxon>Lamiaceae</taxon>
        <taxon>Nepetoideae</taxon>
        <taxon>Elsholtzieae</taxon>
        <taxon>Perilla</taxon>
    </lineage>
</organism>
<accession>A0AAD4JNX9</accession>
<reference evidence="1 2" key="1">
    <citation type="journal article" date="2021" name="Nat. Commun.">
        <title>Incipient diploidization of the medicinal plant Perilla within 10,000 years.</title>
        <authorList>
            <person name="Zhang Y."/>
            <person name="Shen Q."/>
            <person name="Leng L."/>
            <person name="Zhang D."/>
            <person name="Chen S."/>
            <person name="Shi Y."/>
            <person name="Ning Z."/>
            <person name="Chen S."/>
        </authorList>
    </citation>
    <scope>NUCLEOTIDE SEQUENCE [LARGE SCALE GENOMIC DNA]</scope>
    <source>
        <strain evidence="2">cv. PC099</strain>
    </source>
</reference>
<evidence type="ECO:0000313" key="1">
    <source>
        <dbReference type="EMBL" id="KAH6837292.1"/>
    </source>
</evidence>
<name>A0AAD4JNX9_PERFH</name>
<keyword evidence="2" id="KW-1185">Reference proteome</keyword>
<gene>
    <name evidence="1" type="ORF">C2S53_003079</name>
</gene>
<comment type="caution">
    <text evidence="1">The sequence shown here is derived from an EMBL/GenBank/DDBJ whole genome shotgun (WGS) entry which is preliminary data.</text>
</comment>
<proteinExistence type="predicted"/>
<evidence type="ECO:0000313" key="2">
    <source>
        <dbReference type="Proteomes" id="UP001190926"/>
    </source>
</evidence>
<dbReference type="EMBL" id="SDAM02000018">
    <property type="protein sequence ID" value="KAH6837292.1"/>
    <property type="molecule type" value="Genomic_DNA"/>
</dbReference>
<sequence length="175" mass="20013">MVHKELSSDMKMFVEHLYTKGYLKNANFMPQDKFDASCFEISYAREFLKFAASKFGKDHPDIAGWLSAGNLKKVALFGCPSLGQRTVYAAKHMRKFFKIDEHKVCQTCSLKELCMLRNKSFAKNPTKLDLADVIRVLIMYSMESVPQKLVVPEEIKTSVSRLLKEVISLSQETMT</sequence>